<gene>
    <name evidence="2" type="ORF">PCANC_13217</name>
</gene>
<keyword evidence="1" id="KW-0732">Signal</keyword>
<evidence type="ECO:0000313" key="3">
    <source>
        <dbReference type="Proteomes" id="UP000235388"/>
    </source>
</evidence>
<accession>A0A2N5V094</accession>
<evidence type="ECO:0000313" key="2">
    <source>
        <dbReference type="EMBL" id="PLW43367.1"/>
    </source>
</evidence>
<dbReference type="Proteomes" id="UP000235388">
    <property type="component" value="Unassembled WGS sequence"/>
</dbReference>
<feature type="signal peptide" evidence="1">
    <location>
        <begin position="1"/>
        <end position="22"/>
    </location>
</feature>
<evidence type="ECO:0000256" key="1">
    <source>
        <dbReference type="SAM" id="SignalP"/>
    </source>
</evidence>
<comment type="caution">
    <text evidence="2">The sequence shown here is derived from an EMBL/GenBank/DDBJ whole genome shotgun (WGS) entry which is preliminary data.</text>
</comment>
<dbReference type="AlphaFoldDB" id="A0A2N5V094"/>
<sequence>MPMPILTLATFLFILCGQLVTGRPGGCLLTEKTPMFQSYKEMNDLKSPCKGSSGFGLWKFCGKVTGRLQTGRQKSDLSETNRFSTIKNPDVRPRFVFPDSAPHGLFKTNELQGEVDGIRSREDIAKLSMKQRMETIANLHNDLLQEIWKPQEARQFFRDKIILIWLITTTKESEDTTEYRLVDLVNRALVCLSEVYNKIKEAKEELVVAAGKEGALKSLSEDYIKSKVDEALALETRDAFGLIFEINSHLLAEKFGNSNRFWDHTFIVNYKSFD</sequence>
<feature type="chain" id="PRO_5014613651" evidence="1">
    <location>
        <begin position="23"/>
        <end position="274"/>
    </location>
</feature>
<protein>
    <submittedName>
        <fullName evidence="2">Uncharacterized protein</fullName>
    </submittedName>
</protein>
<organism evidence="2 3">
    <name type="scientific">Puccinia coronata f. sp. avenae</name>
    <dbReference type="NCBI Taxonomy" id="200324"/>
    <lineage>
        <taxon>Eukaryota</taxon>
        <taxon>Fungi</taxon>
        <taxon>Dikarya</taxon>
        <taxon>Basidiomycota</taxon>
        <taxon>Pucciniomycotina</taxon>
        <taxon>Pucciniomycetes</taxon>
        <taxon>Pucciniales</taxon>
        <taxon>Pucciniaceae</taxon>
        <taxon>Puccinia</taxon>
    </lineage>
</organism>
<dbReference type="EMBL" id="PGCJ01000148">
    <property type="protein sequence ID" value="PLW43367.1"/>
    <property type="molecule type" value="Genomic_DNA"/>
</dbReference>
<name>A0A2N5V094_9BASI</name>
<reference evidence="2 3" key="1">
    <citation type="submission" date="2017-11" db="EMBL/GenBank/DDBJ databases">
        <title>De novo assembly and phasing of dikaryotic genomes from two isolates of Puccinia coronata f. sp. avenae, the causal agent of oat crown rust.</title>
        <authorList>
            <person name="Miller M.E."/>
            <person name="Zhang Y."/>
            <person name="Omidvar V."/>
            <person name="Sperschneider J."/>
            <person name="Schwessinger B."/>
            <person name="Raley C."/>
            <person name="Palmer J.M."/>
            <person name="Garnica D."/>
            <person name="Upadhyaya N."/>
            <person name="Rathjen J."/>
            <person name="Taylor J.M."/>
            <person name="Park R.F."/>
            <person name="Dodds P.N."/>
            <person name="Hirsch C.D."/>
            <person name="Kianian S.F."/>
            <person name="Figueroa M."/>
        </authorList>
    </citation>
    <scope>NUCLEOTIDE SEQUENCE [LARGE SCALE GENOMIC DNA]</scope>
    <source>
        <strain evidence="2">12NC29</strain>
    </source>
</reference>
<proteinExistence type="predicted"/>
<keyword evidence="3" id="KW-1185">Reference proteome</keyword>